<dbReference type="Gene3D" id="3.60.10.10">
    <property type="entry name" value="Endonuclease/exonuclease/phosphatase"/>
    <property type="match status" value="2"/>
</dbReference>
<dbReference type="PANTHER" id="PTHR12121:SF74">
    <property type="entry name" value="CARBON CATABOLITE REPRESSOR PROTEIN 4 HOMOLOG 5"/>
    <property type="match status" value="1"/>
</dbReference>
<dbReference type="InterPro" id="IPR050410">
    <property type="entry name" value="CCR4/nocturin_mRNA_transcr"/>
</dbReference>
<dbReference type="SUPFAM" id="SSF56219">
    <property type="entry name" value="DNase I-like"/>
    <property type="match status" value="1"/>
</dbReference>
<evidence type="ECO:0000259" key="2">
    <source>
        <dbReference type="Pfam" id="PF03372"/>
    </source>
</evidence>
<evidence type="ECO:0000256" key="1">
    <source>
        <dbReference type="SAM" id="MobiDB-lite"/>
    </source>
</evidence>
<dbReference type="GO" id="GO:0000175">
    <property type="term" value="F:3'-5'-RNA exonuclease activity"/>
    <property type="evidence" value="ECO:0007669"/>
    <property type="project" value="TreeGrafter"/>
</dbReference>
<dbReference type="Proteomes" id="UP000825935">
    <property type="component" value="Chromosome 21"/>
</dbReference>
<dbReference type="OrthoDB" id="428734at2759"/>
<reference evidence="3" key="1">
    <citation type="submission" date="2021-08" db="EMBL/GenBank/DDBJ databases">
        <title>WGS assembly of Ceratopteris richardii.</title>
        <authorList>
            <person name="Marchant D.B."/>
            <person name="Chen G."/>
            <person name="Jenkins J."/>
            <person name="Shu S."/>
            <person name="Leebens-Mack J."/>
            <person name="Grimwood J."/>
            <person name="Schmutz J."/>
            <person name="Soltis P."/>
            <person name="Soltis D."/>
            <person name="Chen Z.-H."/>
        </authorList>
    </citation>
    <scope>NUCLEOTIDE SEQUENCE</scope>
    <source>
        <strain evidence="3">Whitten #5841</strain>
        <tissue evidence="3">Leaf</tissue>
    </source>
</reference>
<protein>
    <recommendedName>
        <fullName evidence="2">Endonuclease/exonuclease/phosphatase domain-containing protein</fullName>
    </recommendedName>
</protein>
<accession>A0A8T2SA09</accession>
<comment type="caution">
    <text evidence="3">The sequence shown here is derived from an EMBL/GenBank/DDBJ whole genome shotgun (WGS) entry which is preliminary data.</text>
</comment>
<gene>
    <name evidence="3" type="ORF">KP509_21G047100</name>
</gene>
<feature type="region of interest" description="Disordered" evidence="1">
    <location>
        <begin position="409"/>
        <end position="436"/>
    </location>
</feature>
<dbReference type="InterPro" id="IPR036691">
    <property type="entry name" value="Endo/exonu/phosph_ase_sf"/>
</dbReference>
<evidence type="ECO:0000313" key="3">
    <source>
        <dbReference type="EMBL" id="KAH7315378.1"/>
    </source>
</evidence>
<keyword evidence="4" id="KW-1185">Reference proteome</keyword>
<feature type="compositionally biased region" description="Polar residues" evidence="1">
    <location>
        <begin position="409"/>
        <end position="431"/>
    </location>
</feature>
<dbReference type="Pfam" id="PF03372">
    <property type="entry name" value="Exo_endo_phos"/>
    <property type="match status" value="1"/>
</dbReference>
<organism evidence="3 4">
    <name type="scientific">Ceratopteris richardii</name>
    <name type="common">Triangle waterfern</name>
    <dbReference type="NCBI Taxonomy" id="49495"/>
    <lineage>
        <taxon>Eukaryota</taxon>
        <taxon>Viridiplantae</taxon>
        <taxon>Streptophyta</taxon>
        <taxon>Embryophyta</taxon>
        <taxon>Tracheophyta</taxon>
        <taxon>Polypodiopsida</taxon>
        <taxon>Polypodiidae</taxon>
        <taxon>Polypodiales</taxon>
        <taxon>Pteridineae</taxon>
        <taxon>Pteridaceae</taxon>
        <taxon>Parkerioideae</taxon>
        <taxon>Ceratopteris</taxon>
    </lineage>
</organism>
<feature type="domain" description="Endonuclease/exonuclease/phosphatase" evidence="2">
    <location>
        <begin position="176"/>
        <end position="380"/>
    </location>
</feature>
<evidence type="ECO:0000313" key="4">
    <source>
        <dbReference type="Proteomes" id="UP000825935"/>
    </source>
</evidence>
<proteinExistence type="predicted"/>
<dbReference type="EMBL" id="CM035426">
    <property type="protein sequence ID" value="KAH7315378.1"/>
    <property type="molecule type" value="Genomic_DNA"/>
</dbReference>
<name>A0A8T2SA09_CERRI</name>
<dbReference type="PANTHER" id="PTHR12121">
    <property type="entry name" value="CARBON CATABOLITE REPRESSOR PROTEIN 4"/>
    <property type="match status" value="1"/>
</dbReference>
<sequence>MLIRRTACVWKRWRKHGGTFMFARLAGTSTANEGLNLAELEDQQKPAASSTEGLFGIPPIRNVDEEDEDFVPHGMSTPPTGDVEASQPQNYFSKTWAMQRGVPVTEVSDTIYQSPTPLSIYVPFNRSSPQRIWLGARNLQSSIHVAERFKFMSLKVLSTAIANRHRKQLYQSIPYSTLEWPSRRSKLLSDLARISADIICLQELDQFKDLEPHLSRRGYHSCYKASTSGASNGCAIFWKKGRFKLLHEESIDFSPLDMRTNVAQLCILELIVPESKDIGHANSRKVDDVRRKHLLVGNINALFNPRRGDIKLGQCRVFLQQAQELMNEWPGARLVIGGCFHATPQSAIYRFLTESKLDVSGLDYHFLSGHFEKSSASQGSDVAQVTNTRAESAIDKDSRQEPHFVVQKTSTEESSLPVNDNESSCPVSCGSTEKDHSLDVDDAGRTIISSALVELEQFLNAADCNTGSVKEENKAECTSKAVNVCEGTSESVPASEESLALMQNTPDESSVGSLESSSHSMISLQSSSCLEHGWDPESLQRATGFQDRTIVEVGLKLFSVYPEIMGELGTRDSKGEPCLTMAHGEFKGTVDYILRSEGLTTLRVLDGLSEGQILSSPTLPFIMSGSDHISLACELGFASS</sequence>
<dbReference type="AlphaFoldDB" id="A0A8T2SA09"/>
<dbReference type="InterPro" id="IPR005135">
    <property type="entry name" value="Endo/exonuclease/phosphatase"/>
</dbReference>